<dbReference type="InterPro" id="IPR003008">
    <property type="entry name" value="Tubulin_FtsZ_GTPase"/>
</dbReference>
<dbReference type="CDD" id="cd02201">
    <property type="entry name" value="FtsZ_type1"/>
    <property type="match status" value="1"/>
</dbReference>
<keyword evidence="3 5" id="KW-0342">GTP-binding</keyword>
<dbReference type="InterPro" id="IPR045061">
    <property type="entry name" value="FtsZ/CetZ"/>
</dbReference>
<dbReference type="Gene3D" id="3.40.50.1440">
    <property type="entry name" value="Tubulin/FtsZ, GTPase domain"/>
    <property type="match status" value="1"/>
</dbReference>
<dbReference type="HAMAP" id="MF_00909">
    <property type="entry name" value="FtsZ"/>
    <property type="match status" value="1"/>
</dbReference>
<dbReference type="EMBL" id="CP047225">
    <property type="protein sequence ID" value="QIW62385.1"/>
    <property type="molecule type" value="Genomic_DNA"/>
</dbReference>
<sequence>MNFENRSFDRQSNNMNNKMKNFNKVDANKLSLKVIGVGGGGNNAVGMTINENFPNVEFLVANTDFGALHKVNCNNKIHLGKDKRGLGAGSNPEVGRNAALESLEDITTKLDKADVIIIAASLGGGTGTGASPVIADAARKLGALTIAVVTTPFIYEGTRKMRVAKAGLNELKEKVDAYIVVSNEKLIEKFSSVPAEDLFKMANVSLKNIILAINDALYNTGTINIDFADVKRILSNGGLTAVGIGKGNGTDRAKKAVDKAFEQCLYENDITNANRVLINITHDSKTTQAEIRDAVNRVYEKFGIDPKAENNPFECIVGQQKVETQDKTELFKVSIIATATSSENVAKDPYSLSVSSQNNYQSPSPIYIDVNEQPDTGEFILEEESVDVEGKLEQSLKHLDQFTDGDEGDDDFAEEFSEEEQGFVGYSSQDEDVISFPEEENLVQGPEIESDLSETKEINGILNVDDDSQDKWDKPEKFDEENDDEDWFNNNY</sequence>
<dbReference type="InterPro" id="IPR024757">
    <property type="entry name" value="FtsZ_C"/>
</dbReference>
<dbReference type="AlphaFoldDB" id="A0A6H0V7B5"/>
<evidence type="ECO:0000256" key="6">
    <source>
        <dbReference type="SAM" id="MobiDB-lite"/>
    </source>
</evidence>
<reference evidence="9 10" key="1">
    <citation type="submission" date="2019-12" db="EMBL/GenBank/DDBJ databases">
        <title>Sequencing and analysis of the whole genome of Mycoplasma gallinaceum strain Peacock20181011.</title>
        <authorList>
            <person name="Liu X."/>
            <person name="Qin Z."/>
            <person name="Xu H."/>
        </authorList>
    </citation>
    <scope>NUCLEOTIDE SEQUENCE [LARGE SCALE GENOMIC DNA]</scope>
    <source>
        <strain evidence="9 10">Peacock20181011</strain>
    </source>
</reference>
<comment type="function">
    <text evidence="5">Essential cell division protein that forms a contractile ring structure (Z ring) at the future cell division site. The regulation of the ring assembly controls the timing and the location of cell division. One of the functions of the FtsZ ring is to recruit other cell division proteins to the septum to produce a new cell wall between the dividing cells. Binds GTP and shows GTPase activity.</text>
</comment>
<keyword evidence="5" id="KW-0131">Cell cycle</keyword>
<dbReference type="GO" id="GO:0051258">
    <property type="term" value="P:protein polymerization"/>
    <property type="evidence" value="ECO:0007669"/>
    <property type="project" value="UniProtKB-UniRule"/>
</dbReference>
<comment type="subcellular location">
    <subcellularLocation>
        <location evidence="5">Cytoplasm</location>
    </subcellularLocation>
    <text evidence="5">Assembles at midcell at the inner surface of the cytoplasmic membrane.</text>
</comment>
<dbReference type="SUPFAM" id="SSF52490">
    <property type="entry name" value="Tubulin nucleotide-binding domain-like"/>
    <property type="match status" value="1"/>
</dbReference>
<dbReference type="SUPFAM" id="SSF55307">
    <property type="entry name" value="Tubulin C-terminal domain-like"/>
    <property type="match status" value="1"/>
</dbReference>
<dbReference type="Proteomes" id="UP000503310">
    <property type="component" value="Chromosome"/>
</dbReference>
<evidence type="ECO:0000256" key="3">
    <source>
        <dbReference type="ARBA" id="ARBA00023134"/>
    </source>
</evidence>
<keyword evidence="5" id="KW-0963">Cytoplasm</keyword>
<dbReference type="GO" id="GO:0000917">
    <property type="term" value="P:division septum assembly"/>
    <property type="evidence" value="ECO:0007669"/>
    <property type="project" value="UniProtKB-KW"/>
</dbReference>
<protein>
    <recommendedName>
        <fullName evidence="5">Cell division protein FtsZ</fullName>
    </recommendedName>
</protein>
<dbReference type="RefSeq" id="WP_167845351.1">
    <property type="nucleotide sequence ID" value="NZ_CP047225.1"/>
</dbReference>
<feature type="binding site" evidence="5">
    <location>
        <position position="156"/>
    </location>
    <ligand>
        <name>GTP</name>
        <dbReference type="ChEBI" id="CHEBI:37565"/>
    </ligand>
</feature>
<dbReference type="GO" id="GO:0043093">
    <property type="term" value="P:FtsZ-dependent cytokinesis"/>
    <property type="evidence" value="ECO:0007669"/>
    <property type="project" value="UniProtKB-UniRule"/>
</dbReference>
<gene>
    <name evidence="5" type="primary">ftsZ</name>
    <name evidence="9" type="ORF">GOQ20_03050</name>
</gene>
<keyword evidence="5 9" id="KW-0132">Cell division</keyword>
<dbReference type="GO" id="GO:0005737">
    <property type="term" value="C:cytoplasm"/>
    <property type="evidence" value="ECO:0007669"/>
    <property type="project" value="UniProtKB-SubCell"/>
</dbReference>
<dbReference type="InterPro" id="IPR018316">
    <property type="entry name" value="Tubulin/FtsZ_2-layer-sand-dom"/>
</dbReference>
<evidence type="ECO:0000256" key="1">
    <source>
        <dbReference type="ARBA" id="ARBA00009690"/>
    </source>
</evidence>
<feature type="region of interest" description="Disordered" evidence="6">
    <location>
        <begin position="460"/>
        <end position="492"/>
    </location>
</feature>
<keyword evidence="4 5" id="KW-0717">Septation</keyword>
<feature type="domain" description="Tubulin/FtsZ 2-layer sandwich" evidence="8">
    <location>
        <begin position="223"/>
        <end position="349"/>
    </location>
</feature>
<dbReference type="InterPro" id="IPR036525">
    <property type="entry name" value="Tubulin/FtsZ_GTPase_sf"/>
</dbReference>
<dbReference type="InterPro" id="IPR000158">
    <property type="entry name" value="Cell_div_FtsZ"/>
</dbReference>
<organism evidence="9 10">
    <name type="scientific">Mycoplasmopsis gallinacea</name>
    <dbReference type="NCBI Taxonomy" id="29556"/>
    <lineage>
        <taxon>Bacteria</taxon>
        <taxon>Bacillati</taxon>
        <taxon>Mycoplasmatota</taxon>
        <taxon>Mycoplasmoidales</taxon>
        <taxon>Metamycoplasmataceae</taxon>
        <taxon>Mycoplasmopsis</taxon>
    </lineage>
</organism>
<dbReference type="GO" id="GO:0048285">
    <property type="term" value="P:organelle fission"/>
    <property type="evidence" value="ECO:0007669"/>
    <property type="project" value="TreeGrafter"/>
</dbReference>
<comment type="similarity">
    <text evidence="1 5">Belongs to the FtsZ family.</text>
</comment>
<evidence type="ECO:0000259" key="7">
    <source>
        <dbReference type="SMART" id="SM00864"/>
    </source>
</evidence>
<dbReference type="Pfam" id="PF12327">
    <property type="entry name" value="FtsZ_C"/>
    <property type="match status" value="1"/>
</dbReference>
<dbReference type="SMART" id="SM00864">
    <property type="entry name" value="Tubulin"/>
    <property type="match status" value="1"/>
</dbReference>
<dbReference type="InterPro" id="IPR008280">
    <property type="entry name" value="Tub_FtsZ_C"/>
</dbReference>
<dbReference type="Pfam" id="PF00091">
    <property type="entry name" value="Tubulin"/>
    <property type="match status" value="1"/>
</dbReference>
<dbReference type="PRINTS" id="PR00423">
    <property type="entry name" value="CELLDVISFTSZ"/>
</dbReference>
<dbReference type="PANTHER" id="PTHR30314">
    <property type="entry name" value="CELL DIVISION PROTEIN FTSZ-RELATED"/>
    <property type="match status" value="1"/>
</dbReference>
<keyword evidence="2 5" id="KW-0547">Nucleotide-binding</keyword>
<evidence type="ECO:0000256" key="2">
    <source>
        <dbReference type="ARBA" id="ARBA00022741"/>
    </source>
</evidence>
<name>A0A6H0V7B5_9BACT</name>
<evidence type="ECO:0000313" key="9">
    <source>
        <dbReference type="EMBL" id="QIW62385.1"/>
    </source>
</evidence>
<dbReference type="GO" id="GO:0032153">
    <property type="term" value="C:cell division site"/>
    <property type="evidence" value="ECO:0007669"/>
    <property type="project" value="UniProtKB-UniRule"/>
</dbReference>
<dbReference type="SMART" id="SM00865">
    <property type="entry name" value="Tubulin_C"/>
    <property type="match status" value="1"/>
</dbReference>
<feature type="domain" description="Tubulin/FtsZ GTPase" evidence="7">
    <location>
        <begin position="31"/>
        <end position="221"/>
    </location>
</feature>
<comment type="subunit">
    <text evidence="5">Homodimer. Polymerizes to form a dynamic ring structure in a strictly GTP-dependent manner. Interacts directly with several other division proteins.</text>
</comment>
<accession>A0A6H0V7B5</accession>
<evidence type="ECO:0000259" key="8">
    <source>
        <dbReference type="SMART" id="SM00865"/>
    </source>
</evidence>
<evidence type="ECO:0000313" key="10">
    <source>
        <dbReference type="Proteomes" id="UP000503310"/>
    </source>
</evidence>
<dbReference type="GO" id="GO:0005525">
    <property type="term" value="F:GTP binding"/>
    <property type="evidence" value="ECO:0007669"/>
    <property type="project" value="UniProtKB-UniRule"/>
</dbReference>
<feature type="binding site" evidence="5">
    <location>
        <begin position="39"/>
        <end position="43"/>
    </location>
    <ligand>
        <name>GTP</name>
        <dbReference type="ChEBI" id="CHEBI:37565"/>
    </ligand>
</feature>
<feature type="binding site" evidence="5">
    <location>
        <position position="160"/>
    </location>
    <ligand>
        <name>GTP</name>
        <dbReference type="ChEBI" id="CHEBI:37565"/>
    </ligand>
</feature>
<evidence type="ECO:0000256" key="4">
    <source>
        <dbReference type="ARBA" id="ARBA00023210"/>
    </source>
</evidence>
<dbReference type="GO" id="GO:0003924">
    <property type="term" value="F:GTPase activity"/>
    <property type="evidence" value="ECO:0007669"/>
    <property type="project" value="UniProtKB-UniRule"/>
</dbReference>
<dbReference type="PANTHER" id="PTHR30314:SF3">
    <property type="entry name" value="MITOCHONDRIAL DIVISION PROTEIN FSZA"/>
    <property type="match status" value="1"/>
</dbReference>
<proteinExistence type="inferred from homology"/>
<evidence type="ECO:0000256" key="5">
    <source>
        <dbReference type="HAMAP-Rule" id="MF_00909"/>
    </source>
</evidence>
<feature type="binding site" evidence="5">
    <location>
        <begin position="125"/>
        <end position="127"/>
    </location>
    <ligand>
        <name>GTP</name>
        <dbReference type="ChEBI" id="CHEBI:37565"/>
    </ligand>
</feature>
<feature type="binding site" evidence="5">
    <location>
        <position position="203"/>
    </location>
    <ligand>
        <name>GTP</name>
        <dbReference type="ChEBI" id="CHEBI:37565"/>
    </ligand>
</feature>
<feature type="compositionally biased region" description="Acidic residues" evidence="6">
    <location>
        <begin position="478"/>
        <end position="492"/>
    </location>
</feature>